<accession>A0ABQ8KSD4</accession>
<name>A0ABQ8KSD4_9APHY</name>
<dbReference type="Proteomes" id="UP000814176">
    <property type="component" value="Unassembled WGS sequence"/>
</dbReference>
<organism evidence="2 3">
    <name type="scientific">Rhodofomes roseus</name>
    <dbReference type="NCBI Taxonomy" id="34475"/>
    <lineage>
        <taxon>Eukaryota</taxon>
        <taxon>Fungi</taxon>
        <taxon>Dikarya</taxon>
        <taxon>Basidiomycota</taxon>
        <taxon>Agaricomycotina</taxon>
        <taxon>Agaricomycetes</taxon>
        <taxon>Polyporales</taxon>
        <taxon>Rhodofomes</taxon>
    </lineage>
</organism>
<feature type="region of interest" description="Disordered" evidence="1">
    <location>
        <begin position="1"/>
        <end position="26"/>
    </location>
</feature>
<comment type="caution">
    <text evidence="2">The sequence shown here is derived from an EMBL/GenBank/DDBJ whole genome shotgun (WGS) entry which is preliminary data.</text>
</comment>
<sequence>MPVPASALALPAGRGSVADKPSSTRELTRLDDQVRKTRLTCCASQVGELTLELGLHILLIFSRTITGHHRPRPCAARRDRSKRDFKSSRLRLPLRLPSSSPPPCCTRMFHALLRLSLCTARTLGPCTRFVKPLDCGFLRDGVVCVAGGCV</sequence>
<evidence type="ECO:0000313" key="3">
    <source>
        <dbReference type="Proteomes" id="UP000814176"/>
    </source>
</evidence>
<evidence type="ECO:0000313" key="2">
    <source>
        <dbReference type="EMBL" id="KAH9841622.1"/>
    </source>
</evidence>
<reference evidence="2 3" key="1">
    <citation type="journal article" date="2021" name="Environ. Microbiol.">
        <title>Gene family expansions and transcriptome signatures uncover fungal adaptations to wood decay.</title>
        <authorList>
            <person name="Hage H."/>
            <person name="Miyauchi S."/>
            <person name="Viragh M."/>
            <person name="Drula E."/>
            <person name="Min B."/>
            <person name="Chaduli D."/>
            <person name="Navarro D."/>
            <person name="Favel A."/>
            <person name="Norest M."/>
            <person name="Lesage-Meessen L."/>
            <person name="Balint B."/>
            <person name="Merenyi Z."/>
            <person name="de Eugenio L."/>
            <person name="Morin E."/>
            <person name="Martinez A.T."/>
            <person name="Baldrian P."/>
            <person name="Stursova M."/>
            <person name="Martinez M.J."/>
            <person name="Novotny C."/>
            <person name="Magnuson J.K."/>
            <person name="Spatafora J.W."/>
            <person name="Maurice S."/>
            <person name="Pangilinan J."/>
            <person name="Andreopoulos W."/>
            <person name="LaButti K."/>
            <person name="Hundley H."/>
            <person name="Na H."/>
            <person name="Kuo A."/>
            <person name="Barry K."/>
            <person name="Lipzen A."/>
            <person name="Henrissat B."/>
            <person name="Riley R."/>
            <person name="Ahrendt S."/>
            <person name="Nagy L.G."/>
            <person name="Grigoriev I.V."/>
            <person name="Martin F."/>
            <person name="Rosso M.N."/>
        </authorList>
    </citation>
    <scope>NUCLEOTIDE SEQUENCE [LARGE SCALE GENOMIC DNA]</scope>
    <source>
        <strain evidence="2 3">CIRM-BRFM 1785</strain>
    </source>
</reference>
<evidence type="ECO:0000256" key="1">
    <source>
        <dbReference type="SAM" id="MobiDB-lite"/>
    </source>
</evidence>
<proteinExistence type="predicted"/>
<gene>
    <name evidence="2" type="ORF">C8Q71DRAFT_737948</name>
</gene>
<keyword evidence="3" id="KW-1185">Reference proteome</keyword>
<dbReference type="RefSeq" id="XP_047782921.1">
    <property type="nucleotide sequence ID" value="XM_047922635.1"/>
</dbReference>
<dbReference type="EMBL" id="JADCUA010000003">
    <property type="protein sequence ID" value="KAH9841622.1"/>
    <property type="molecule type" value="Genomic_DNA"/>
</dbReference>
<dbReference type="GeneID" id="72003367"/>
<protein>
    <submittedName>
        <fullName evidence="2">Uncharacterized protein</fullName>
    </submittedName>
</protein>